<accession>A0AAJ2DJJ7</accession>
<proteinExistence type="predicted"/>
<dbReference type="Proteomes" id="UP001248134">
    <property type="component" value="Unassembled WGS sequence"/>
</dbReference>
<evidence type="ECO:0000313" key="1">
    <source>
        <dbReference type="EMBL" id="MDR4325855.1"/>
    </source>
</evidence>
<reference evidence="1" key="1">
    <citation type="submission" date="2019-07" db="EMBL/GenBank/DDBJ databases">
        <title>Phylogenomic Reclassification of ATCC Bacillus Strains and Various Taxa within the Genus Bacillus.</title>
        <authorList>
            <person name="Riojas M.A."/>
            <person name="Frank A.M."/>
            <person name="Fenn S.L."/>
            <person name="King S.P."/>
            <person name="Brower S.M."/>
            <person name="Hazbon M.H."/>
        </authorList>
    </citation>
    <scope>NUCLEOTIDE SEQUENCE</scope>
    <source>
        <strain evidence="1">NR-12239</strain>
    </source>
</reference>
<name>A0AAJ2DJJ7_9BACI</name>
<evidence type="ECO:0000313" key="2">
    <source>
        <dbReference type="Proteomes" id="UP001248134"/>
    </source>
</evidence>
<dbReference type="EMBL" id="VLYX01000005">
    <property type="protein sequence ID" value="MDR4325855.1"/>
    <property type="molecule type" value="Genomic_DNA"/>
</dbReference>
<dbReference type="RefSeq" id="WP_142333508.1">
    <property type="nucleotide sequence ID" value="NZ_JARMDG010000025.1"/>
</dbReference>
<dbReference type="AlphaFoldDB" id="A0AAJ2DJJ7"/>
<protein>
    <submittedName>
        <fullName evidence="1">Uncharacterized protein</fullName>
    </submittedName>
</protein>
<sequence length="63" mass="7210">MCKACNIAKGKKILLEVIRSIPGRMLGPMLLKEYANAIVQHKFKKVLITIGNKQFTEVQFKYD</sequence>
<comment type="caution">
    <text evidence="1">The sequence shown here is derived from an EMBL/GenBank/DDBJ whole genome shotgun (WGS) entry which is preliminary data.</text>
</comment>
<gene>
    <name evidence="1" type="ORF">FOS08_07845</name>
</gene>
<organism evidence="1 2">
    <name type="scientific">Bacillus pseudomycoides</name>
    <dbReference type="NCBI Taxonomy" id="64104"/>
    <lineage>
        <taxon>Bacteria</taxon>
        <taxon>Bacillati</taxon>
        <taxon>Bacillota</taxon>
        <taxon>Bacilli</taxon>
        <taxon>Bacillales</taxon>
        <taxon>Bacillaceae</taxon>
        <taxon>Bacillus</taxon>
        <taxon>Bacillus cereus group</taxon>
    </lineage>
</organism>